<keyword evidence="2" id="KW-1185">Reference proteome</keyword>
<name>A0ACC5UBN6_9FLAO</name>
<accession>A0ACC5UBN6</accession>
<evidence type="ECO:0000313" key="1">
    <source>
        <dbReference type="EMBL" id="MBU2951719.1"/>
    </source>
</evidence>
<organism evidence="1 2">
    <name type="scientific">Pseudotamlana agarivorans</name>
    <dbReference type="NCBI Taxonomy" id="481183"/>
    <lineage>
        <taxon>Bacteria</taxon>
        <taxon>Pseudomonadati</taxon>
        <taxon>Bacteroidota</taxon>
        <taxon>Flavobacteriia</taxon>
        <taxon>Flavobacteriales</taxon>
        <taxon>Flavobacteriaceae</taxon>
        <taxon>Pseudotamlana</taxon>
    </lineage>
</organism>
<feature type="non-terminal residue" evidence="1">
    <location>
        <position position="1047"/>
    </location>
</feature>
<proteinExistence type="predicted"/>
<sequence>MIKFNLKKIFLYVFFLLIPVCIWSQDVKVELTFTYQNTPTKIFTVNDLIVIDLPTAATATWYDAPSGGNLLLPTEPLVSGQIYYLETIPAAGIGTRLQTIVYEVSPSLEADKPNDVCLGEQVTIKAKDLLTNEQFELENTNGIGLELTKITDYDDSSYFVKEDKMSWEDAYTLINAIPGASMYIINDTSEESFVFNALTNLGLADPSDANAFWLGLKQYASAVNFDDTVNQTGWYWIDGTPIGYTNWSAAEPNDYRDAPSLAPPYQLYEVGGINDEDYGQFDFKNNGINWNDAPNDSQDRNSFPIFEFTGISGLQWYKLNTITNTYEAIPGATNGEIQITATEFSQKYRLDFLVNGITSSLDYEVQAVDVQIFLIPSTLTTTCDDEGDPLVQDGLYPFDTSTFESTLLNGQTGMTISYTDENGLPLSLTNPFNTGTRTVNVRIESNSNTSCFTTGTIDFKVNALPKIRTNTDGSEDVAICSGSTTTLDAGISDGSPETDYTYEWSKGGTVISPAETNQTLIVDTDGDYTVEVTSIASGCSATRNINVVVTQDPQPAIECWETATFNDTTCTWEVTGSQEAEPITECWETATFNDMTCTWEVTGTQEAEPVTECWEIATFNNTTCSWEVTGTQEAEPVTECWETATFNNTTCTWEVTGTQEAEPVTECWETATFNNTTCTWEVTGTQEAKPVTECWETATFNDTTCTWDVTGTQEAEPVTECWEIATFNNTTCTWEVTGTQEAEPVTECWETATFNDTTCTWDVTGTQEAEPVTECWEIATFNDTTCTWEVTGTQEAEPVTECWETATFNNTTCTWEVTGTQEAEPVTECWETATFNDTTCTWDVTGTQEAEPVTECWEIATFNNTTCSWEVTGTQEAEPVTECWETATFNDTTCTWDVTGTQETQPAIECWETATFNNTTCTWEVTGTQEAEPVTECWETATFNDTTCTWEVTGSQEAEPITECWETATFNDTTCTWEVTGTQEAEPVTECWETATFNNTTCTWEVTGTQEAEPVTECWETATFNDTTCTWEVTGSQEAEPVTGCWE</sequence>
<evidence type="ECO:0000313" key="2">
    <source>
        <dbReference type="Proteomes" id="UP001647509"/>
    </source>
</evidence>
<protein>
    <submittedName>
        <fullName evidence="1">C-type lectin domain-containing protein</fullName>
    </submittedName>
</protein>
<reference evidence="1" key="1">
    <citation type="submission" date="2021-05" db="EMBL/GenBank/DDBJ databases">
        <title>Draft genomes of bacteria isolated from model marine particles.</title>
        <authorList>
            <person name="Datta M.S."/>
            <person name="Schwartzman J.A."/>
            <person name="Enke T.N."/>
            <person name="Saavedra J."/>
            <person name="Cermak N."/>
            <person name="Cordero O.X."/>
        </authorList>
    </citation>
    <scope>NUCLEOTIDE SEQUENCE</scope>
    <source>
        <strain evidence="1">I2M19</strain>
    </source>
</reference>
<dbReference type="EMBL" id="JAHKPD010000018">
    <property type="protein sequence ID" value="MBU2951719.1"/>
    <property type="molecule type" value="Genomic_DNA"/>
</dbReference>
<dbReference type="Proteomes" id="UP001647509">
    <property type="component" value="Unassembled WGS sequence"/>
</dbReference>
<comment type="caution">
    <text evidence="1">The sequence shown here is derived from an EMBL/GenBank/DDBJ whole genome shotgun (WGS) entry which is preliminary data.</text>
</comment>
<gene>
    <name evidence="1" type="ORF">KO493_13525</name>
</gene>